<evidence type="ECO:0000256" key="1">
    <source>
        <dbReference type="SAM" id="MobiDB-lite"/>
    </source>
</evidence>
<evidence type="ECO:0000313" key="3">
    <source>
        <dbReference type="Proteomes" id="UP000299084"/>
    </source>
</evidence>
<feature type="compositionally biased region" description="Polar residues" evidence="1">
    <location>
        <begin position="247"/>
        <end position="266"/>
    </location>
</feature>
<gene>
    <name evidence="2" type="ORF">Cadr_000028849</name>
</gene>
<proteinExistence type="predicted"/>
<reference evidence="2 3" key="1">
    <citation type="journal article" date="2019" name="Mol. Ecol. Resour.">
        <title>Improving Illumina assemblies with Hi-C and long reads: an example with the North African dromedary.</title>
        <authorList>
            <person name="Elbers J.P."/>
            <person name="Rogers M.F."/>
            <person name="Perelman P.L."/>
            <person name="Proskuryakova A.A."/>
            <person name="Serdyukova N.A."/>
            <person name="Johnson W.E."/>
            <person name="Horin P."/>
            <person name="Corander J."/>
            <person name="Murphy D."/>
            <person name="Burger P.A."/>
        </authorList>
    </citation>
    <scope>NUCLEOTIDE SEQUENCE [LARGE SCALE GENOMIC DNA]</scope>
    <source>
        <strain evidence="2">Drom800</strain>
        <tissue evidence="2">Blood</tissue>
    </source>
</reference>
<keyword evidence="3" id="KW-1185">Reference proteome</keyword>
<sequence length="309" mass="34344">MPARRKEREGRKERSQFRTRKAVYRLSHPPLHTRAVGNLRASQFYRPRVKFCLYCSPTIYFQDDSLTWLVMLVLDAGRELSWAQQLGASVSLHMGLCCLVFQRQASSERENQGSPVYRITWCRFPSHRKPLCELVALMPRVDFPQSFSPGTSRACRTWTEIHPDVRAFGDSCGAAVCTPQVHPGLGRLNLSWVTVRVLEVGWEIGAVYLYGPLGPPCDGGGPSLLPTTPPIPRFLLLISEREKSPVTISDSWESSAHRVQSNSSEEPGSRSLPRTMGTRSSVTGKGPHSCSLNPGRTAVVSHCGERGLS</sequence>
<dbReference type="EMBL" id="JWIN03000033">
    <property type="protein sequence ID" value="KAB1254958.1"/>
    <property type="molecule type" value="Genomic_DNA"/>
</dbReference>
<evidence type="ECO:0000313" key="2">
    <source>
        <dbReference type="EMBL" id="KAB1254958.1"/>
    </source>
</evidence>
<name>A0A5N4C7S4_CAMDR</name>
<dbReference type="Proteomes" id="UP000299084">
    <property type="component" value="Unassembled WGS sequence"/>
</dbReference>
<comment type="caution">
    <text evidence="2">The sequence shown here is derived from an EMBL/GenBank/DDBJ whole genome shotgun (WGS) entry which is preliminary data.</text>
</comment>
<dbReference type="AlphaFoldDB" id="A0A5N4C7S4"/>
<accession>A0A5N4C7S4</accession>
<organism evidence="2 3">
    <name type="scientific">Camelus dromedarius</name>
    <name type="common">Dromedary</name>
    <name type="synonym">Arabian camel</name>
    <dbReference type="NCBI Taxonomy" id="9838"/>
    <lineage>
        <taxon>Eukaryota</taxon>
        <taxon>Metazoa</taxon>
        <taxon>Chordata</taxon>
        <taxon>Craniata</taxon>
        <taxon>Vertebrata</taxon>
        <taxon>Euteleostomi</taxon>
        <taxon>Mammalia</taxon>
        <taxon>Eutheria</taxon>
        <taxon>Laurasiatheria</taxon>
        <taxon>Artiodactyla</taxon>
        <taxon>Tylopoda</taxon>
        <taxon>Camelidae</taxon>
        <taxon>Camelus</taxon>
    </lineage>
</organism>
<feature type="region of interest" description="Disordered" evidence="1">
    <location>
        <begin position="247"/>
        <end position="293"/>
    </location>
</feature>
<protein>
    <submittedName>
        <fullName evidence="2">Uncharacterized protein</fullName>
    </submittedName>
</protein>